<dbReference type="InterPro" id="IPR004670">
    <property type="entry name" value="NhaA"/>
</dbReference>
<evidence type="ECO:0000256" key="3">
    <source>
        <dbReference type="ARBA" id="ARBA00022692"/>
    </source>
</evidence>
<reference evidence="7 8" key="1">
    <citation type="submission" date="2020-08" db="EMBL/GenBank/DDBJ databases">
        <title>Bridging the membrane lipid divide: bacteria of the FCB group superphylum have the potential to synthesize archaeal ether lipids.</title>
        <authorList>
            <person name="Villanueva L."/>
            <person name="Von Meijenfeldt F.A.B."/>
            <person name="Westbye A.B."/>
            <person name="Yadav S."/>
            <person name="Hopmans E.C."/>
            <person name="Dutilh B.E."/>
            <person name="Sinninghe Damste J.S."/>
        </authorList>
    </citation>
    <scope>NUCLEOTIDE SEQUENCE [LARGE SCALE GENOMIC DNA]</scope>
    <source>
        <strain evidence="7">NIOZ-UU81</strain>
    </source>
</reference>
<keyword evidence="4 6" id="KW-1133">Transmembrane helix</keyword>
<keyword evidence="3 6" id="KW-0812">Transmembrane</keyword>
<feature type="transmembrane region" description="Helical" evidence="6">
    <location>
        <begin position="376"/>
        <end position="399"/>
    </location>
</feature>
<sequence length="438" mass="47256">MHTVRPLVTRPFYWFFKKLTTSGFLLLSATLLAMIWANLFPAAYNHLWHTPISISLGDLHLSKSLLHWIDEALMTLFFFVVGLEIKREIMVGELSSVRKAILPVAGAAGGMIVPALVYAMLNMGGEGAKGWGIPMATDIAFALAILSLITKKVPFGVKIFLSALAIADDIGAVLVIALFYTTSIHWMSLGVAAFLLLGLAIANFFSVRTAVIYGLLGIGIWLAFLSAGIHATVAGVLVAFFIPARGKYDTGKFYHEAHALLERINCRNNKDCGHTILSNPDHLNAVMSIELACHNTETPLQRLEHGLHAWVTYLIVPLFAMANAGVVIDWRGLDMMMTNSITQGIILGLVIGKPLGIILFTWMASKTFNAPLGHGITWSHIFGAGCLAGIGFTMSIFITGLSFQDPILVDLAKVGIIAASLLSTGAGLLILSLSSKSR</sequence>
<dbReference type="EMBL" id="JACNLK010000016">
    <property type="protein sequence ID" value="MBC8207799.1"/>
    <property type="molecule type" value="Genomic_DNA"/>
</dbReference>
<evidence type="ECO:0000313" key="7">
    <source>
        <dbReference type="EMBL" id="MBC8207799.1"/>
    </source>
</evidence>
<keyword evidence="2 6" id="KW-1003">Cell membrane</keyword>
<evidence type="ECO:0000256" key="2">
    <source>
        <dbReference type="ARBA" id="ARBA00022475"/>
    </source>
</evidence>
<feature type="transmembrane region" description="Helical" evidence="6">
    <location>
        <begin position="21"/>
        <end position="44"/>
    </location>
</feature>
<dbReference type="AlphaFoldDB" id="A0A8J6N9M8"/>
<dbReference type="PANTHER" id="PTHR30341:SF0">
    <property type="entry name" value="NA(+)_H(+) ANTIPORTER NHAA"/>
    <property type="match status" value="1"/>
</dbReference>
<evidence type="ECO:0000256" key="6">
    <source>
        <dbReference type="HAMAP-Rule" id="MF_01844"/>
    </source>
</evidence>
<feature type="transmembrane region" description="Helical" evidence="6">
    <location>
        <begin position="161"/>
        <end position="180"/>
    </location>
</feature>
<keyword evidence="5 6" id="KW-0472">Membrane</keyword>
<feature type="transmembrane region" description="Helical" evidence="6">
    <location>
        <begin position="97"/>
        <end position="119"/>
    </location>
</feature>
<dbReference type="Gene3D" id="1.20.1530.10">
    <property type="entry name" value="Na+/H+ antiporter like domain"/>
    <property type="match status" value="1"/>
</dbReference>
<protein>
    <recommendedName>
        <fullName evidence="6">Na(+)/H(+) antiporter NhaA</fullName>
    </recommendedName>
    <alternativeName>
        <fullName evidence="6">Sodium/proton antiporter NhaA</fullName>
    </alternativeName>
</protein>
<keyword evidence="6" id="KW-0739">Sodium transport</keyword>
<dbReference type="NCBIfam" id="TIGR00773">
    <property type="entry name" value="NhaA"/>
    <property type="match status" value="1"/>
</dbReference>
<comment type="subcellular location">
    <subcellularLocation>
        <location evidence="1">Cell inner membrane</location>
        <topology evidence="1">Multi-pass membrane protein</topology>
    </subcellularLocation>
    <subcellularLocation>
        <location evidence="6">Cell membrane</location>
        <topology evidence="6">Multi-pass membrane protein</topology>
    </subcellularLocation>
</comment>
<name>A0A8J6N9M8_9BACT</name>
<keyword evidence="6" id="KW-0050">Antiport</keyword>
<dbReference type="PANTHER" id="PTHR30341">
    <property type="entry name" value="SODIUM ION/PROTON ANTIPORTER NHAA-RELATED"/>
    <property type="match status" value="1"/>
</dbReference>
<dbReference type="Pfam" id="PF06965">
    <property type="entry name" value="Na_H_antiport_1"/>
    <property type="match status" value="1"/>
</dbReference>
<dbReference type="InterPro" id="IPR023171">
    <property type="entry name" value="Na/H_antiporter_dom_sf"/>
</dbReference>
<evidence type="ECO:0000313" key="8">
    <source>
        <dbReference type="Proteomes" id="UP000599024"/>
    </source>
</evidence>
<dbReference type="HAMAP" id="MF_01844">
    <property type="entry name" value="NhaA"/>
    <property type="match status" value="1"/>
</dbReference>
<keyword evidence="6" id="KW-0406">Ion transport</keyword>
<keyword evidence="6" id="KW-0813">Transport</keyword>
<comment type="caution">
    <text evidence="7">The sequence shown here is derived from an EMBL/GenBank/DDBJ whole genome shotgun (WGS) entry which is preliminary data.</text>
</comment>
<gene>
    <name evidence="6 7" type="primary">nhaA</name>
    <name evidence="7" type="ORF">H8E79_01350</name>
</gene>
<evidence type="ECO:0000256" key="5">
    <source>
        <dbReference type="ARBA" id="ARBA00023136"/>
    </source>
</evidence>
<comment type="catalytic activity">
    <reaction evidence="6">
        <text>Na(+)(in) + 2 H(+)(out) = Na(+)(out) + 2 H(+)(in)</text>
        <dbReference type="Rhea" id="RHEA:29251"/>
        <dbReference type="ChEBI" id="CHEBI:15378"/>
        <dbReference type="ChEBI" id="CHEBI:29101"/>
    </reaction>
</comment>
<comment type="similarity">
    <text evidence="6">Belongs to the NhaA Na(+)/H(+) (TC 2.A.33) antiporter family.</text>
</comment>
<accession>A0A8J6N9M8</accession>
<feature type="transmembrane region" description="Helical" evidence="6">
    <location>
        <begin position="64"/>
        <end position="85"/>
    </location>
</feature>
<dbReference type="Proteomes" id="UP000599024">
    <property type="component" value="Unassembled WGS sequence"/>
</dbReference>
<comment type="function">
    <text evidence="6">Na(+)/H(+) antiporter that extrudes sodium in exchange for external protons.</text>
</comment>
<organism evidence="7 8">
    <name type="scientific">Candidatus Desulfatifera sulfidica</name>
    <dbReference type="NCBI Taxonomy" id="2841691"/>
    <lineage>
        <taxon>Bacteria</taxon>
        <taxon>Pseudomonadati</taxon>
        <taxon>Thermodesulfobacteriota</taxon>
        <taxon>Desulfobulbia</taxon>
        <taxon>Desulfobulbales</taxon>
        <taxon>Desulfobulbaceae</taxon>
        <taxon>Candidatus Desulfatifera</taxon>
    </lineage>
</organism>
<dbReference type="GO" id="GO:0015385">
    <property type="term" value="F:sodium:proton antiporter activity"/>
    <property type="evidence" value="ECO:0007669"/>
    <property type="project" value="UniProtKB-UniRule"/>
</dbReference>
<evidence type="ECO:0000256" key="4">
    <source>
        <dbReference type="ARBA" id="ARBA00022989"/>
    </source>
</evidence>
<feature type="transmembrane region" description="Helical" evidence="6">
    <location>
        <begin position="186"/>
        <end position="205"/>
    </location>
</feature>
<evidence type="ECO:0000256" key="1">
    <source>
        <dbReference type="ARBA" id="ARBA00004429"/>
    </source>
</evidence>
<feature type="transmembrane region" description="Helical" evidence="6">
    <location>
        <begin position="345"/>
        <end position="364"/>
    </location>
</feature>
<feature type="transmembrane region" description="Helical" evidence="6">
    <location>
        <begin position="310"/>
        <end position="333"/>
    </location>
</feature>
<dbReference type="GO" id="GO:0006885">
    <property type="term" value="P:regulation of pH"/>
    <property type="evidence" value="ECO:0007669"/>
    <property type="project" value="UniProtKB-UniRule"/>
</dbReference>
<feature type="transmembrane region" description="Helical" evidence="6">
    <location>
        <begin position="131"/>
        <end position="149"/>
    </location>
</feature>
<feature type="transmembrane region" description="Helical" evidence="6">
    <location>
        <begin position="411"/>
        <end position="433"/>
    </location>
</feature>
<proteinExistence type="inferred from homology"/>
<feature type="transmembrane region" description="Helical" evidence="6">
    <location>
        <begin position="212"/>
        <end position="242"/>
    </location>
</feature>
<dbReference type="GO" id="GO:0005886">
    <property type="term" value="C:plasma membrane"/>
    <property type="evidence" value="ECO:0007669"/>
    <property type="project" value="UniProtKB-SubCell"/>
</dbReference>
<keyword evidence="6" id="KW-0915">Sodium</keyword>